<evidence type="ECO:0000313" key="1">
    <source>
        <dbReference type="EMBL" id="MEI4831440.1"/>
    </source>
</evidence>
<keyword evidence="2" id="KW-1185">Reference proteome</keyword>
<proteinExistence type="predicted"/>
<sequence>MTTWFILSLFLMFFVKIIVTCLPTSVANSFAQKFELHPKFSDEKVTVTIDGKRLEGEDKIQVITHFNEALFLEKYYFPPNSSGTPLIIDTKRGKNDVRFSVYSYDDHVDVVKQYKKKVVAYSLRSKSLQKRSMLVTGGLNETTAQAL</sequence>
<dbReference type="InterPro" id="IPR019723">
    <property type="entry name" value="Uncharacterised_YfmQ"/>
</dbReference>
<comment type="caution">
    <text evidence="1">The sequence shown here is derived from an EMBL/GenBank/DDBJ whole genome shotgun (WGS) entry which is preliminary data.</text>
</comment>
<organism evidence="1 2">
    <name type="scientific">Bacillus yunxiaonensis</name>
    <dbReference type="NCBI Taxonomy" id="3127665"/>
    <lineage>
        <taxon>Bacteria</taxon>
        <taxon>Bacillati</taxon>
        <taxon>Bacillota</taxon>
        <taxon>Bacilli</taxon>
        <taxon>Bacillales</taxon>
        <taxon>Bacillaceae</taxon>
        <taxon>Bacillus</taxon>
    </lineage>
</organism>
<name>A0ABU8FZJ6_9BACI</name>
<dbReference type="Pfam" id="PF10787">
    <property type="entry name" value="YfmQ"/>
    <property type="match status" value="1"/>
</dbReference>
<dbReference type="EMBL" id="JBAWSV010000007">
    <property type="protein sequence ID" value="MEI4831440.1"/>
    <property type="molecule type" value="Genomic_DNA"/>
</dbReference>
<gene>
    <name evidence="1" type="ORF">WAX78_18605</name>
</gene>
<protein>
    <submittedName>
        <fullName evidence="1">YfmQ family protein</fullName>
    </submittedName>
</protein>
<dbReference type="RefSeq" id="WP_336483512.1">
    <property type="nucleotide sequence ID" value="NZ_JBAWSV010000007.1"/>
</dbReference>
<dbReference type="Proteomes" id="UP001367922">
    <property type="component" value="Unassembled WGS sequence"/>
</dbReference>
<evidence type="ECO:0000313" key="2">
    <source>
        <dbReference type="Proteomes" id="UP001367922"/>
    </source>
</evidence>
<reference evidence="1 2" key="1">
    <citation type="submission" date="2024-01" db="EMBL/GenBank/DDBJ databases">
        <title>Seven novel Bacillus-like species.</title>
        <authorList>
            <person name="Liu G."/>
        </authorList>
    </citation>
    <scope>NUCLEOTIDE SEQUENCE [LARGE SCALE GENOMIC DNA]</scope>
    <source>
        <strain evidence="1 2">FJAT-53711</strain>
    </source>
</reference>
<accession>A0ABU8FZJ6</accession>